<evidence type="ECO:0000259" key="5">
    <source>
        <dbReference type="Pfam" id="PF00535"/>
    </source>
</evidence>
<dbReference type="PANTHER" id="PTHR43179">
    <property type="entry name" value="RHAMNOSYLTRANSFERASE WBBL"/>
    <property type="match status" value="1"/>
</dbReference>
<dbReference type="RefSeq" id="WP_149840320.1">
    <property type="nucleotide sequence ID" value="NZ_VUOC01000004.1"/>
</dbReference>
<dbReference type="GO" id="GO:0016757">
    <property type="term" value="F:glycosyltransferase activity"/>
    <property type="evidence" value="ECO:0007669"/>
    <property type="project" value="UniProtKB-KW"/>
</dbReference>
<sequence>MQLSIIIVNYRSYQLITGCIRSVIAETQDLSYEIIVVDNHSQDESREVILQVFPQVRWVQMDNNAGFARANNAGLRIAQGEHLLLLNPDTIVLDRALDRCVQRFRDTLGVAACGVQLLNEDGSPQITGAYFMKGGLNHLLPLPYWGRLLRSVAFAMKTKAPSVEAAGAAQEVDWINGAFLMVKKATIQQAGLMDEDFFLYAEETEWCSRIMRVGKLVVYGDLHVIHLQGATANATFAATGQGYYDLYSRKGLQLMVSNHLRVRKQYGVLWFLVLLLNYTFAVPVFFVCSFFDNLFHGRNPFKYWGQAAKFTGNMLRLWALTPTIIRNRPHFYKVL</sequence>
<dbReference type="SUPFAM" id="SSF53448">
    <property type="entry name" value="Nucleotide-diphospho-sugar transferases"/>
    <property type="match status" value="1"/>
</dbReference>
<dbReference type="EMBL" id="VUOC01000004">
    <property type="protein sequence ID" value="KAA2239141.1"/>
    <property type="molecule type" value="Genomic_DNA"/>
</dbReference>
<keyword evidence="4" id="KW-0812">Transmembrane</keyword>
<evidence type="ECO:0000256" key="1">
    <source>
        <dbReference type="ARBA" id="ARBA00006739"/>
    </source>
</evidence>
<organism evidence="6 7">
    <name type="scientific">Chitinophaga agrisoli</name>
    <dbReference type="NCBI Taxonomy" id="2607653"/>
    <lineage>
        <taxon>Bacteria</taxon>
        <taxon>Pseudomonadati</taxon>
        <taxon>Bacteroidota</taxon>
        <taxon>Chitinophagia</taxon>
        <taxon>Chitinophagales</taxon>
        <taxon>Chitinophagaceae</taxon>
        <taxon>Chitinophaga</taxon>
    </lineage>
</organism>
<keyword evidence="2" id="KW-0328">Glycosyltransferase</keyword>
<dbReference type="Gene3D" id="3.90.550.10">
    <property type="entry name" value="Spore Coat Polysaccharide Biosynthesis Protein SpsA, Chain A"/>
    <property type="match status" value="1"/>
</dbReference>
<evidence type="ECO:0000256" key="3">
    <source>
        <dbReference type="ARBA" id="ARBA00022679"/>
    </source>
</evidence>
<dbReference type="AlphaFoldDB" id="A0A5B2VJC5"/>
<keyword evidence="3 6" id="KW-0808">Transferase</keyword>
<dbReference type="PANTHER" id="PTHR43179:SF12">
    <property type="entry name" value="GALACTOFURANOSYLTRANSFERASE GLFT2"/>
    <property type="match status" value="1"/>
</dbReference>
<dbReference type="InterPro" id="IPR001173">
    <property type="entry name" value="Glyco_trans_2-like"/>
</dbReference>
<accession>A0A5B2VJC5</accession>
<keyword evidence="4" id="KW-0472">Membrane</keyword>
<dbReference type="InterPro" id="IPR029044">
    <property type="entry name" value="Nucleotide-diphossugar_trans"/>
</dbReference>
<comment type="similarity">
    <text evidence="1">Belongs to the glycosyltransferase 2 family.</text>
</comment>
<dbReference type="Pfam" id="PF00535">
    <property type="entry name" value="Glycos_transf_2"/>
    <property type="match status" value="1"/>
</dbReference>
<comment type="caution">
    <text evidence="6">The sequence shown here is derived from an EMBL/GenBank/DDBJ whole genome shotgun (WGS) entry which is preliminary data.</text>
</comment>
<feature type="transmembrane region" description="Helical" evidence="4">
    <location>
        <begin position="268"/>
        <end position="291"/>
    </location>
</feature>
<reference evidence="6 7" key="1">
    <citation type="submission" date="2019-09" db="EMBL/GenBank/DDBJ databases">
        <title>Chitinophaga ginsengihumi sp. nov., isolated from soil of ginseng rhizosphere.</title>
        <authorList>
            <person name="Lee J."/>
        </authorList>
    </citation>
    <scope>NUCLEOTIDE SEQUENCE [LARGE SCALE GENOMIC DNA]</scope>
    <source>
        <strain evidence="6 7">BN140078</strain>
    </source>
</reference>
<reference evidence="6 7" key="2">
    <citation type="submission" date="2019-09" db="EMBL/GenBank/DDBJ databases">
        <authorList>
            <person name="Jin C."/>
        </authorList>
    </citation>
    <scope>NUCLEOTIDE SEQUENCE [LARGE SCALE GENOMIC DNA]</scope>
    <source>
        <strain evidence="6 7">BN140078</strain>
    </source>
</reference>
<keyword evidence="7" id="KW-1185">Reference proteome</keyword>
<evidence type="ECO:0000313" key="7">
    <source>
        <dbReference type="Proteomes" id="UP000324611"/>
    </source>
</evidence>
<gene>
    <name evidence="6" type="ORF">F0L74_23320</name>
</gene>
<dbReference type="CDD" id="cd04186">
    <property type="entry name" value="GT_2_like_c"/>
    <property type="match status" value="1"/>
</dbReference>
<evidence type="ECO:0000313" key="6">
    <source>
        <dbReference type="EMBL" id="KAA2239141.1"/>
    </source>
</evidence>
<proteinExistence type="inferred from homology"/>
<evidence type="ECO:0000256" key="2">
    <source>
        <dbReference type="ARBA" id="ARBA00022676"/>
    </source>
</evidence>
<protein>
    <submittedName>
        <fullName evidence="6">Glycosyltransferase family 2 protein</fullName>
    </submittedName>
</protein>
<name>A0A5B2VJC5_9BACT</name>
<keyword evidence="4" id="KW-1133">Transmembrane helix</keyword>
<dbReference type="Proteomes" id="UP000324611">
    <property type="component" value="Unassembled WGS sequence"/>
</dbReference>
<evidence type="ECO:0000256" key="4">
    <source>
        <dbReference type="SAM" id="Phobius"/>
    </source>
</evidence>
<feature type="domain" description="Glycosyltransferase 2-like" evidence="5">
    <location>
        <begin position="4"/>
        <end position="131"/>
    </location>
</feature>